<feature type="chain" id="PRO_5035273148" evidence="1">
    <location>
        <begin position="22"/>
        <end position="284"/>
    </location>
</feature>
<dbReference type="AlphaFoldDB" id="A0A8J5XKD0"/>
<reference evidence="2" key="1">
    <citation type="submission" date="2021-05" db="EMBL/GenBank/DDBJ databases">
        <title>The genome of the haptophyte Pavlova lutheri (Diacronema luteri, Pavlovales) - a model for lipid biosynthesis in eukaryotic algae.</title>
        <authorList>
            <person name="Hulatt C.J."/>
            <person name="Posewitz M.C."/>
        </authorList>
    </citation>
    <scope>NUCLEOTIDE SEQUENCE</scope>
    <source>
        <strain evidence="2">NIVA-4/92</strain>
    </source>
</reference>
<name>A0A8J5XKD0_DIALT</name>
<comment type="caution">
    <text evidence="2">The sequence shown here is derived from an EMBL/GenBank/DDBJ whole genome shotgun (WGS) entry which is preliminary data.</text>
</comment>
<dbReference type="Pfam" id="PF13671">
    <property type="entry name" value="AAA_33"/>
    <property type="match status" value="1"/>
</dbReference>
<evidence type="ECO:0000256" key="1">
    <source>
        <dbReference type="SAM" id="SignalP"/>
    </source>
</evidence>
<gene>
    <name evidence="2" type="ORF">KFE25_001825</name>
</gene>
<accession>A0A8J5XKD0</accession>
<dbReference type="EMBL" id="JAGTXO010000018">
    <property type="protein sequence ID" value="KAG8463052.1"/>
    <property type="molecule type" value="Genomic_DNA"/>
</dbReference>
<evidence type="ECO:0000313" key="2">
    <source>
        <dbReference type="EMBL" id="KAG8463052.1"/>
    </source>
</evidence>
<dbReference type="InterPro" id="IPR027417">
    <property type="entry name" value="P-loop_NTPase"/>
</dbReference>
<keyword evidence="3" id="KW-1185">Reference proteome</keyword>
<dbReference type="Proteomes" id="UP000751190">
    <property type="component" value="Unassembled WGS sequence"/>
</dbReference>
<feature type="signal peptide" evidence="1">
    <location>
        <begin position="1"/>
        <end position="21"/>
    </location>
</feature>
<keyword evidence="1" id="KW-0732">Signal</keyword>
<evidence type="ECO:0000313" key="3">
    <source>
        <dbReference type="Proteomes" id="UP000751190"/>
    </source>
</evidence>
<dbReference type="SUPFAM" id="SSF52540">
    <property type="entry name" value="P-loop containing nucleoside triphosphate hydrolases"/>
    <property type="match status" value="1"/>
</dbReference>
<sequence length="284" mass="30597">MAVRWAARGALLALALAPAVAVAIAARRSVARRRGGGVVLFRGSSGVGKSFLLQRCLPLLAHRKVVRVSRDELWTQFFHEPRFDEVEKHTLDDAVHALTAHLAGCSHLVLVDGCTFARAAVLERFAAINPALAIVECDCSRATAEARLAQDVGKHPIATRGPALYMQNRARMEPHAHDTLQIDTDGNVDANARAPDMSMLDKAKAAASLAGDAVKVKAIEAQIAIKKQGIKSLMSEMGVKLYPVLETGINPVDIKPVFEEYKAKIVAIEKEIAEKQAEISAISS</sequence>
<proteinExistence type="predicted"/>
<protein>
    <submittedName>
        <fullName evidence="2">Uncharacterized protein</fullName>
    </submittedName>
</protein>
<dbReference type="Gene3D" id="3.40.50.300">
    <property type="entry name" value="P-loop containing nucleotide triphosphate hydrolases"/>
    <property type="match status" value="1"/>
</dbReference>
<organism evidence="2 3">
    <name type="scientific">Diacronema lutheri</name>
    <name type="common">Unicellular marine alga</name>
    <name type="synonym">Monochrysis lutheri</name>
    <dbReference type="NCBI Taxonomy" id="2081491"/>
    <lineage>
        <taxon>Eukaryota</taxon>
        <taxon>Haptista</taxon>
        <taxon>Haptophyta</taxon>
        <taxon>Pavlovophyceae</taxon>
        <taxon>Pavlovales</taxon>
        <taxon>Pavlovaceae</taxon>
        <taxon>Diacronema</taxon>
    </lineage>
</organism>